<dbReference type="Gene3D" id="3.20.20.370">
    <property type="entry name" value="Glycoside hydrolase/deacetylase"/>
    <property type="match status" value="1"/>
</dbReference>
<dbReference type="EMBL" id="SJPV01000005">
    <property type="protein sequence ID" value="TWU37143.1"/>
    <property type="molecule type" value="Genomic_DNA"/>
</dbReference>
<dbReference type="GO" id="GO:0005576">
    <property type="term" value="C:extracellular region"/>
    <property type="evidence" value="ECO:0007669"/>
    <property type="project" value="UniProtKB-SubCell"/>
</dbReference>
<dbReference type="CDD" id="cd10918">
    <property type="entry name" value="CE4_NodB_like_5s_6s"/>
    <property type="match status" value="1"/>
</dbReference>
<evidence type="ECO:0000256" key="1">
    <source>
        <dbReference type="ARBA" id="ARBA00004613"/>
    </source>
</evidence>
<dbReference type="Proteomes" id="UP000319143">
    <property type="component" value="Unassembled WGS sequence"/>
</dbReference>
<dbReference type="GO" id="GO:0016810">
    <property type="term" value="F:hydrolase activity, acting on carbon-nitrogen (but not peptide) bonds"/>
    <property type="evidence" value="ECO:0007669"/>
    <property type="project" value="InterPro"/>
</dbReference>
<dbReference type="PANTHER" id="PTHR34216:SF3">
    <property type="entry name" value="POLY-BETA-1,6-N-ACETYL-D-GLUCOSAMINE N-DEACETYLASE"/>
    <property type="match status" value="1"/>
</dbReference>
<dbReference type="InterPro" id="IPR002509">
    <property type="entry name" value="NODB_dom"/>
</dbReference>
<feature type="domain" description="NodB homology" evidence="3">
    <location>
        <begin position="89"/>
        <end position="296"/>
    </location>
</feature>
<dbReference type="Pfam" id="PF01522">
    <property type="entry name" value="Polysacc_deac_1"/>
    <property type="match status" value="1"/>
</dbReference>
<keyword evidence="2" id="KW-0732">Signal</keyword>
<sequence>MNLFRSAALNARVLLTAPVREVRNRWMQKQLASPMFVPFYHRVADTHPNDWTISCHQFERHVNYCESRFDLIGLDELQRRVEQKDSPRPSVTFSFDDGYAENCDFALPLLAERGIPCIYFVAIDHLQRQIPFPHDCEAGVPLAVNTLTQLREIAAMGIEIGLHTRNHVDFSKVTDQRTVHHEITNAKQELEQMIGSRVRYFAFPYGLPAQLTRVAIDAVYESGMEGFCSAFGGYNTVGRDSFHIRRFHGDTCFARLQNWLSFDPEKLRREPAIDYRIGHGASAREFGRVNSEALPV</sequence>
<proteinExistence type="predicted"/>
<keyword evidence="5" id="KW-1185">Reference proteome</keyword>
<evidence type="ECO:0000256" key="2">
    <source>
        <dbReference type="ARBA" id="ARBA00022729"/>
    </source>
</evidence>
<dbReference type="RefSeq" id="WP_231615683.1">
    <property type="nucleotide sequence ID" value="NZ_SJPV01000005.1"/>
</dbReference>
<protein>
    <submittedName>
        <fullName evidence="4">Polysaccharide deacetylase</fullName>
    </submittedName>
</protein>
<dbReference type="GO" id="GO:0005975">
    <property type="term" value="P:carbohydrate metabolic process"/>
    <property type="evidence" value="ECO:0007669"/>
    <property type="project" value="InterPro"/>
</dbReference>
<reference evidence="4 5" key="1">
    <citation type="submission" date="2019-02" db="EMBL/GenBank/DDBJ databases">
        <title>Deep-cultivation of Planctomycetes and their phenomic and genomic characterization uncovers novel biology.</title>
        <authorList>
            <person name="Wiegand S."/>
            <person name="Jogler M."/>
            <person name="Boedeker C."/>
            <person name="Pinto D."/>
            <person name="Vollmers J."/>
            <person name="Rivas-Marin E."/>
            <person name="Kohn T."/>
            <person name="Peeters S.H."/>
            <person name="Heuer A."/>
            <person name="Rast P."/>
            <person name="Oberbeckmann S."/>
            <person name="Bunk B."/>
            <person name="Jeske O."/>
            <person name="Meyerdierks A."/>
            <person name="Storesund J.E."/>
            <person name="Kallscheuer N."/>
            <person name="Luecker S."/>
            <person name="Lage O.M."/>
            <person name="Pohl T."/>
            <person name="Merkel B.J."/>
            <person name="Hornburger P."/>
            <person name="Mueller R.-W."/>
            <person name="Bruemmer F."/>
            <person name="Labrenz M."/>
            <person name="Spormann A.M."/>
            <person name="Op Den Camp H."/>
            <person name="Overmann J."/>
            <person name="Amann R."/>
            <person name="Jetten M.S.M."/>
            <person name="Mascher T."/>
            <person name="Medema M.H."/>
            <person name="Devos D.P."/>
            <person name="Kaster A.-K."/>
            <person name="Ovreas L."/>
            <person name="Rohde M."/>
            <person name="Galperin M.Y."/>
            <person name="Jogler C."/>
        </authorList>
    </citation>
    <scope>NUCLEOTIDE SEQUENCE [LARGE SCALE GENOMIC DNA]</scope>
    <source>
        <strain evidence="4 5">Poly41</strain>
    </source>
</reference>
<accession>A0A5C6DIE8</accession>
<comment type="caution">
    <text evidence="4">The sequence shown here is derived from an EMBL/GenBank/DDBJ whole genome shotgun (WGS) entry which is preliminary data.</text>
</comment>
<comment type="subcellular location">
    <subcellularLocation>
        <location evidence="1">Secreted</location>
    </subcellularLocation>
</comment>
<evidence type="ECO:0000313" key="4">
    <source>
        <dbReference type="EMBL" id="TWU37143.1"/>
    </source>
</evidence>
<gene>
    <name evidence="4" type="ORF">Poly41_32700</name>
</gene>
<organism evidence="4 5">
    <name type="scientific">Novipirellula artificiosorum</name>
    <dbReference type="NCBI Taxonomy" id="2528016"/>
    <lineage>
        <taxon>Bacteria</taxon>
        <taxon>Pseudomonadati</taxon>
        <taxon>Planctomycetota</taxon>
        <taxon>Planctomycetia</taxon>
        <taxon>Pirellulales</taxon>
        <taxon>Pirellulaceae</taxon>
        <taxon>Novipirellula</taxon>
    </lineage>
</organism>
<dbReference type="InterPro" id="IPR051398">
    <property type="entry name" value="Polysacch_Deacetylase"/>
</dbReference>
<dbReference type="SUPFAM" id="SSF88713">
    <property type="entry name" value="Glycoside hydrolase/deacetylase"/>
    <property type="match status" value="1"/>
</dbReference>
<name>A0A5C6DIE8_9BACT</name>
<evidence type="ECO:0000313" key="5">
    <source>
        <dbReference type="Proteomes" id="UP000319143"/>
    </source>
</evidence>
<dbReference type="PANTHER" id="PTHR34216">
    <property type="match status" value="1"/>
</dbReference>
<dbReference type="AlphaFoldDB" id="A0A5C6DIE8"/>
<evidence type="ECO:0000259" key="3">
    <source>
        <dbReference type="PROSITE" id="PS51677"/>
    </source>
</evidence>
<dbReference type="InterPro" id="IPR011330">
    <property type="entry name" value="Glyco_hydro/deAcase_b/a-brl"/>
</dbReference>
<dbReference type="PROSITE" id="PS51677">
    <property type="entry name" value="NODB"/>
    <property type="match status" value="1"/>
</dbReference>